<proteinExistence type="predicted"/>
<keyword evidence="4" id="KW-1185">Reference proteome</keyword>
<evidence type="ECO:0000259" key="2">
    <source>
        <dbReference type="Pfam" id="PF13408"/>
    </source>
</evidence>
<dbReference type="Pfam" id="PF13408">
    <property type="entry name" value="Zn_ribbon_recom"/>
    <property type="match status" value="1"/>
</dbReference>
<feature type="region of interest" description="Disordered" evidence="1">
    <location>
        <begin position="127"/>
        <end position="198"/>
    </location>
</feature>
<dbReference type="Proteomes" id="UP000282084">
    <property type="component" value="Unassembled WGS sequence"/>
</dbReference>
<feature type="compositionally biased region" description="Polar residues" evidence="1">
    <location>
        <begin position="127"/>
        <end position="152"/>
    </location>
</feature>
<comment type="caution">
    <text evidence="3">The sequence shown here is derived from an EMBL/GenBank/DDBJ whole genome shotgun (WGS) entry which is preliminary data.</text>
</comment>
<sequence length="198" mass="22340">MFKRVLTILENRVSIGEMHFRDIIAKDAHPAIITEKHHHPRGQRLGLHGHLPCPKCGAAMIGTRATGKTKTYRYYTCNNPLKYGTDKCDMDRLNADEVDTAPLGAMATFYGSHHDLMHDAVTAAQQVYESSHETVTTRSAPRRQPQPTQGTRGNLRRQDQDHWPRPHDPGSAYPTRRYRTSRRGGTRLTGLRPQGCSC</sequence>
<evidence type="ECO:0000256" key="1">
    <source>
        <dbReference type="SAM" id="MobiDB-lite"/>
    </source>
</evidence>
<dbReference type="EMBL" id="RBXO01000001">
    <property type="protein sequence ID" value="RKT52465.1"/>
    <property type="molecule type" value="Genomic_DNA"/>
</dbReference>
<protein>
    <submittedName>
        <fullName evidence="3">Recombinase-like zinc beta ribbon protein</fullName>
    </submittedName>
</protein>
<feature type="compositionally biased region" description="Basic and acidic residues" evidence="1">
    <location>
        <begin position="156"/>
        <end position="168"/>
    </location>
</feature>
<organism evidence="3 4">
    <name type="scientific">Saccharothrix australiensis</name>
    <dbReference type="NCBI Taxonomy" id="2072"/>
    <lineage>
        <taxon>Bacteria</taxon>
        <taxon>Bacillati</taxon>
        <taxon>Actinomycetota</taxon>
        <taxon>Actinomycetes</taxon>
        <taxon>Pseudonocardiales</taxon>
        <taxon>Pseudonocardiaceae</taxon>
        <taxon>Saccharothrix</taxon>
    </lineage>
</organism>
<evidence type="ECO:0000313" key="4">
    <source>
        <dbReference type="Proteomes" id="UP000282084"/>
    </source>
</evidence>
<accession>A0A495VVR5</accession>
<feature type="domain" description="Recombinase zinc beta ribbon" evidence="2">
    <location>
        <begin position="48"/>
        <end position="101"/>
    </location>
</feature>
<name>A0A495VVR5_9PSEU</name>
<reference evidence="3 4" key="1">
    <citation type="submission" date="2018-10" db="EMBL/GenBank/DDBJ databases">
        <title>Sequencing the genomes of 1000 actinobacteria strains.</title>
        <authorList>
            <person name="Klenk H.-P."/>
        </authorList>
    </citation>
    <scope>NUCLEOTIDE SEQUENCE [LARGE SCALE GENOMIC DNA]</scope>
    <source>
        <strain evidence="3 4">DSM 43800</strain>
    </source>
</reference>
<dbReference type="AlphaFoldDB" id="A0A495VVR5"/>
<gene>
    <name evidence="3" type="ORF">C8E97_0979</name>
</gene>
<dbReference type="InterPro" id="IPR025827">
    <property type="entry name" value="Zn_ribbon_recom_dom"/>
</dbReference>
<feature type="compositionally biased region" description="Basic residues" evidence="1">
    <location>
        <begin position="176"/>
        <end position="185"/>
    </location>
</feature>
<evidence type="ECO:0000313" key="3">
    <source>
        <dbReference type="EMBL" id="RKT52465.1"/>
    </source>
</evidence>